<dbReference type="InterPro" id="IPR058765">
    <property type="entry name" value="NPHP4_C2-like"/>
</dbReference>
<dbReference type="InterPro" id="IPR058685">
    <property type="entry name" value="Ig_NPHP4_4th"/>
</dbReference>
<evidence type="ECO:0000259" key="1">
    <source>
        <dbReference type="Pfam" id="PF26015"/>
    </source>
</evidence>
<dbReference type="Pfam" id="PF26015">
    <property type="entry name" value="Ig_NPH4_3rd"/>
    <property type="match status" value="1"/>
</dbReference>
<dbReference type="GO" id="GO:0097730">
    <property type="term" value="C:non-motile cilium"/>
    <property type="evidence" value="ECO:0007669"/>
    <property type="project" value="InterPro"/>
</dbReference>
<dbReference type="GO" id="GO:0035869">
    <property type="term" value="C:ciliary transition zone"/>
    <property type="evidence" value="ECO:0007669"/>
    <property type="project" value="TreeGrafter"/>
</dbReference>
<keyword evidence="7" id="KW-1185">Reference proteome</keyword>
<proteinExistence type="predicted"/>
<evidence type="ECO:0000259" key="5">
    <source>
        <dbReference type="Pfam" id="PF26190"/>
    </source>
</evidence>
<dbReference type="GO" id="GO:1904491">
    <property type="term" value="P:protein localization to ciliary transition zone"/>
    <property type="evidence" value="ECO:0007669"/>
    <property type="project" value="TreeGrafter"/>
</dbReference>
<dbReference type="GO" id="GO:0090090">
    <property type="term" value="P:negative regulation of canonical Wnt signaling pathway"/>
    <property type="evidence" value="ECO:0007669"/>
    <property type="project" value="InterPro"/>
</dbReference>
<dbReference type="InterPro" id="IPR058687">
    <property type="entry name" value="Ig_NPHP4_1st"/>
</dbReference>
<evidence type="ECO:0000259" key="3">
    <source>
        <dbReference type="Pfam" id="PF26187"/>
    </source>
</evidence>
<gene>
    <name evidence="6" type="ORF">FGIG_03100</name>
</gene>
<evidence type="ECO:0000313" key="7">
    <source>
        <dbReference type="Proteomes" id="UP000316759"/>
    </source>
</evidence>
<feature type="domain" description="NPHP4 Ig-like" evidence="5">
    <location>
        <begin position="1008"/>
        <end position="1161"/>
    </location>
</feature>
<dbReference type="GO" id="GO:0036064">
    <property type="term" value="C:ciliary basal body"/>
    <property type="evidence" value="ECO:0007669"/>
    <property type="project" value="TreeGrafter"/>
</dbReference>
<dbReference type="OrthoDB" id="313446at2759"/>
<dbReference type="STRING" id="46835.A0A504YKB9"/>
<evidence type="ECO:0000259" key="2">
    <source>
        <dbReference type="Pfam" id="PF26186"/>
    </source>
</evidence>
<dbReference type="Pfam" id="PF26186">
    <property type="entry name" value="NPHP4_C2_3rd"/>
    <property type="match status" value="1"/>
</dbReference>
<dbReference type="InterPro" id="IPR058688">
    <property type="entry name" value="Ig_NPHP4_2nd"/>
</dbReference>
<dbReference type="InterPro" id="IPR058686">
    <property type="entry name" value="Ig_NPHP4_3rd"/>
</dbReference>
<evidence type="ECO:0000259" key="4">
    <source>
        <dbReference type="Pfam" id="PF26189"/>
    </source>
</evidence>
<accession>A0A504YKB9</accession>
<evidence type="ECO:0000313" key="6">
    <source>
        <dbReference type="EMBL" id="TPP62242.1"/>
    </source>
</evidence>
<feature type="domain" description="NPHP4 Ig-like" evidence="4">
    <location>
        <begin position="1170"/>
        <end position="1277"/>
    </location>
</feature>
<organism evidence="6 7">
    <name type="scientific">Fasciola gigantica</name>
    <name type="common">Giant liver fluke</name>
    <dbReference type="NCBI Taxonomy" id="46835"/>
    <lineage>
        <taxon>Eukaryota</taxon>
        <taxon>Metazoa</taxon>
        <taxon>Spiralia</taxon>
        <taxon>Lophotrochozoa</taxon>
        <taxon>Platyhelminthes</taxon>
        <taxon>Trematoda</taxon>
        <taxon>Digenea</taxon>
        <taxon>Plagiorchiida</taxon>
        <taxon>Echinostomata</taxon>
        <taxon>Echinostomatoidea</taxon>
        <taxon>Fasciolidae</taxon>
        <taxon>Fasciola</taxon>
    </lineage>
</organism>
<dbReference type="Pfam" id="PF26190">
    <property type="entry name" value="Ig_NPHP4_1st"/>
    <property type="match status" value="1"/>
</dbReference>
<dbReference type="Pfam" id="PF26187">
    <property type="entry name" value="Ig_NPHP4_4th"/>
    <property type="match status" value="1"/>
</dbReference>
<evidence type="ECO:0008006" key="8">
    <source>
        <dbReference type="Google" id="ProtNLM"/>
    </source>
</evidence>
<dbReference type="Proteomes" id="UP000316759">
    <property type="component" value="Unassembled WGS sequence"/>
</dbReference>
<name>A0A504YKB9_FASGI</name>
<dbReference type="PANTHER" id="PTHR31043:SF3">
    <property type="entry name" value="NEPHROCYSTIN-4"/>
    <property type="match status" value="1"/>
</dbReference>
<reference evidence="6 7" key="1">
    <citation type="submission" date="2019-04" db="EMBL/GenBank/DDBJ databases">
        <title>Annotation for the trematode Fasciola gigantica.</title>
        <authorList>
            <person name="Choi Y.-J."/>
        </authorList>
    </citation>
    <scope>NUCLEOTIDE SEQUENCE [LARGE SCALE GENOMIC DNA]</scope>
    <source>
        <strain evidence="6">Uganda_cow_1</strain>
    </source>
</reference>
<feature type="domain" description="NPHP4 Ig-like" evidence="1">
    <location>
        <begin position="1307"/>
        <end position="1392"/>
    </location>
</feature>
<protein>
    <recommendedName>
        <fullName evidence="8">Nephrocystin-4</fullName>
    </recommendedName>
</protein>
<sequence>MPDGWAPYFVDQQNEEVEEEETINYVRIILDHIDVPTNQVVLNDTVWYKLSLYFFDPINRSVLGRIWRSDVLRSRKTTDGQIGCILHDTVYLYSSDIQKMHFIVFELDSYEKDGGNLGSAVCWGAENVAEFLSDVKGSHKRTTPVYSGPSRAIYAFGDPMSLKGFPPTKCAIYYSFEFYPPLEKCAGLMPENTPLSASRRIPGIMVPSGLKFGVQDKTTTVHLYNLSVKINPLQLDQFEREFCESVRENIVQRGGRSKISFTGMPQISERRLKIFYHNRYRPVEPIPLVLLDLCSEDDEHTLRRRRSCAPSPSRHASVFEESGESKTVSKENFSLLARNPVQLKMPRDPECSVVFVLEYIISDRGSEIQRRASSVTSVIKASFTVRWGVYQPFLDETITSREQFRGSFQATLRGTVPDEGTYPLGLYNLEQKMAEHLCPNGTFCFRNDTKFGLNFVLTGEVCIGTEISQIRDTGLVTQSKVDQVDTQIEAQAVYNLNQAPTQPSIAAHMVENQSRISPEKASLIESATNLLQPYSIPSNEVLAQQTFYSQMAQQRSRSPSFTQFMGPFLGGQGPAVYEPMQSVPAIPYAQLTRGVGGPISLVAHSHRGVGLSRAAYARLYRAGFTQVSTESGDPPVIVNPEDEVDPVRSFSLKKEAADVRSVNEIVMQILAYSCCTEPSTQISTKNGVYFTFQFYRFPQIVTQKLSFGQMLDDFSDVEGLRCYVLEQITGDASKTLGKGTGYQIVITLDPTFMKPGEYETFFSYLLNDNLHIDIWDACSHMLIGSSAVELKHLCRQGREAVQVTYVLDVLPPSDDSEALLSDPPSIRGLVHLRLANVGRHSSTPSAAITVFNRRQRRFLIAADDKSTGFGFEGGALSSACLPIASRVQRSLGTIGAESECRLVRARPLIEVSPELYEMLRIARTERQAHEQTVFTQSSRQRKLNRLYTALQAVNRSLFINDLAGYTTLSGVKISGTDKALELNTICNYREQKKKEQIERMLSRAQIIEHCLETSFGCTEFLEFQLTNPNNHEETVRIDIEDNENSTVLLTDVRETKTLKATLGIITPTEDDLFVDDLTVSRDGSIQGNRSHVAIFLKPKESVLIPLKYMETRMLKKQMKVDGTQKNITGDAFQEEHRVVQVNFKSTTTGKLLSQLILRIHINPAVIDQTFQFFHPELSYLKKLIRLPSLVARNVHSPYGTLNTDQTGPVSQVGGLVWTRVSDPGVLAESGSVNAGEPTDLLVKVSIGNCPQIREFLIAVYLEPFQIRPAYVWQWTVHALHRVDLVATVGQLSPPTGILLRTEGLLPVGNARRVAIYTNRPQEVIIGTEREAGIKEAADPGEGLSFLLSPRAVYELKLRVHPRKVGFQNYQINAIDTSTQKVIRAWVLCVDVRSPEVSKTFNVELPLLGRQNAAAACHKRITYTNPYPLAKRLTLQTDRPDLVQFKDCSLDVAAGETTEIGLRFIPQQQCGPQIIYVFVKDDEKIEETFSVVTNYS</sequence>
<feature type="domain" description="NPHP4 C2-like" evidence="2">
    <location>
        <begin position="614"/>
        <end position="811"/>
    </location>
</feature>
<dbReference type="GO" id="GO:0097546">
    <property type="term" value="C:ciliary base"/>
    <property type="evidence" value="ECO:0007669"/>
    <property type="project" value="TreeGrafter"/>
</dbReference>
<dbReference type="InterPro" id="IPR029775">
    <property type="entry name" value="NPHP4"/>
</dbReference>
<feature type="domain" description="NPHP4 Ig-like" evidence="3">
    <location>
        <begin position="1397"/>
        <end position="1494"/>
    </location>
</feature>
<dbReference type="EMBL" id="SUNJ01007146">
    <property type="protein sequence ID" value="TPP62242.1"/>
    <property type="molecule type" value="Genomic_DNA"/>
</dbReference>
<comment type="caution">
    <text evidence="6">The sequence shown here is derived from an EMBL/GenBank/DDBJ whole genome shotgun (WGS) entry which is preliminary data.</text>
</comment>
<dbReference type="PANTHER" id="PTHR31043">
    <property type="entry name" value="NEPHROCYSTIN-4"/>
    <property type="match status" value="1"/>
</dbReference>
<dbReference type="Pfam" id="PF26189">
    <property type="entry name" value="Ig_NPHP4_2nd"/>
    <property type="match status" value="1"/>
</dbReference>